<dbReference type="SUPFAM" id="SSF49354">
    <property type="entry name" value="PapD-like"/>
    <property type="match status" value="1"/>
</dbReference>
<dbReference type="AlphaFoldDB" id="A0AA39KRW3"/>
<evidence type="ECO:0000313" key="2">
    <source>
        <dbReference type="EMBL" id="KAK0171311.1"/>
    </source>
</evidence>
<evidence type="ECO:0000259" key="1">
    <source>
        <dbReference type="Pfam" id="PF24291"/>
    </source>
</evidence>
<feature type="domain" description="CFAP65 tenth Ig-like" evidence="1">
    <location>
        <begin position="602"/>
        <end position="697"/>
    </location>
</feature>
<name>A0AA39KRW3_9HYME</name>
<dbReference type="Pfam" id="PF24291">
    <property type="entry name" value="Ig_CFAP65"/>
    <property type="match status" value="1"/>
</dbReference>
<dbReference type="PANTHER" id="PTHR46127:SF1">
    <property type="entry name" value="CILIA- AND FLAGELLA-ASSOCIATED PROTEIN 65"/>
    <property type="match status" value="1"/>
</dbReference>
<sequence>MWPRVENYLIFEKSSTLNPCQTSSITNHTSYELILEWEKDVDGVFTVDPESLRISSGKSGHFRISFKPQSDRGKCYVRDIALYGSTIKSLSIEHAFTLIRLMGYWSPNKIEWIENKVSRNKKRMEQLVNNGQKIITLPSCTSGSSSYTTFLIINDTDDDPLTFQLIPPYPDSVPKQFNVKPMLGIIYKKYQIVAVEMFPDAISEHFYNERWSIKFNVNSDEQSFVHVEFQGLAEFPNIRIGNNDIYNEINFSSVHPGCKTIQSVSMKNLTGHSIRYEFSYLPSYISLDNLTGILCNHEIQSFDWAFSSLLPKQYECNILCSITTLEEYTSMKKPVEIVVRISAMSAIGSLKAEPDEINFTEIPYNELRKFNFHLFNVSEVEMCFKLISKPATGEACCDEISKFEMHPIFGHILPTERQEIIVSLVPCKVGFFKFLIMYAANESQNSITICTINYTCTLPIIKINSNFGKLTLWRLLKINLLNKIIAEMDSNTIKKIDIYIPQITANNNASIVKLLVKNVSSVPAYWRLKKNLMASNKKNLNEISNVIHPKCDKMQPNDEIMVKIKLNEAIHCEQCQWHISLGQNRQIILAVNHSSRTLYGPNFILGDVYLGDLYPKYQAFWLYNPTSHDLIFSIDIEVFDLINAHHRAVALTCVKPIGSIPTQMFCPILVKFQPRRSDSFTILIPIIVGETETSLMMEGGTSLIHQQMKIPRELPQLPKTFYIPEVSVYINSDIIILSDIPLCSHVICPIILSNGSDDENYKIVDTIYLSVIPQKGRIQPSTTHSFNLIVETGNTPCRIDVNIASEYPRNAPDPPVLFHRILTVCCMTSGNVKNDDDILLNVPVEANNLPTEIWDIAFKASAAIIWYSNSLSYH</sequence>
<comment type="caution">
    <text evidence="2">The sequence shown here is derived from an EMBL/GenBank/DDBJ whole genome shotgun (WGS) entry which is preliminary data.</text>
</comment>
<organism evidence="2 3">
    <name type="scientific">Microctonus aethiopoides</name>
    <dbReference type="NCBI Taxonomy" id="144406"/>
    <lineage>
        <taxon>Eukaryota</taxon>
        <taxon>Metazoa</taxon>
        <taxon>Ecdysozoa</taxon>
        <taxon>Arthropoda</taxon>
        <taxon>Hexapoda</taxon>
        <taxon>Insecta</taxon>
        <taxon>Pterygota</taxon>
        <taxon>Neoptera</taxon>
        <taxon>Endopterygota</taxon>
        <taxon>Hymenoptera</taxon>
        <taxon>Apocrita</taxon>
        <taxon>Ichneumonoidea</taxon>
        <taxon>Braconidae</taxon>
        <taxon>Euphorinae</taxon>
        <taxon>Microctonus</taxon>
    </lineage>
</organism>
<gene>
    <name evidence="2" type="ORF">PV328_009056</name>
</gene>
<dbReference type="EMBL" id="JAQQBS010000003">
    <property type="protein sequence ID" value="KAK0171311.1"/>
    <property type="molecule type" value="Genomic_DNA"/>
</dbReference>
<dbReference type="Gene3D" id="2.60.40.10">
    <property type="entry name" value="Immunoglobulins"/>
    <property type="match status" value="1"/>
</dbReference>
<dbReference type="InterPro" id="IPR013783">
    <property type="entry name" value="Ig-like_fold"/>
</dbReference>
<reference evidence="2" key="1">
    <citation type="journal article" date="2023" name="bioRxiv">
        <title>Scaffold-level genome assemblies of two parasitoid biocontrol wasps reveal the parthenogenesis mechanism and an associated novel virus.</title>
        <authorList>
            <person name="Inwood S."/>
            <person name="Skelly J."/>
            <person name="Guhlin J."/>
            <person name="Harrop T."/>
            <person name="Goldson S."/>
            <person name="Dearden P."/>
        </authorList>
    </citation>
    <scope>NUCLEOTIDE SEQUENCE</scope>
    <source>
        <strain evidence="2">Irish</strain>
        <tissue evidence="2">Whole body</tissue>
    </source>
</reference>
<protein>
    <recommendedName>
        <fullName evidence="1">CFAP65 tenth Ig-like domain-containing protein</fullName>
    </recommendedName>
</protein>
<dbReference type="InterPro" id="IPR056305">
    <property type="entry name" value="Ig_CFAP65_10th"/>
</dbReference>
<dbReference type="InterPro" id="IPR052614">
    <property type="entry name" value="CFAP65"/>
</dbReference>
<proteinExistence type="predicted"/>
<accession>A0AA39KRW3</accession>
<keyword evidence="3" id="KW-1185">Reference proteome</keyword>
<reference evidence="2" key="2">
    <citation type="submission" date="2023-03" db="EMBL/GenBank/DDBJ databases">
        <authorList>
            <person name="Inwood S.N."/>
            <person name="Skelly J.G."/>
            <person name="Guhlin J."/>
            <person name="Harrop T.W.R."/>
            <person name="Goldson S.G."/>
            <person name="Dearden P.K."/>
        </authorList>
    </citation>
    <scope>NUCLEOTIDE SEQUENCE</scope>
    <source>
        <strain evidence="2">Irish</strain>
        <tissue evidence="2">Whole body</tissue>
    </source>
</reference>
<evidence type="ECO:0000313" key="3">
    <source>
        <dbReference type="Proteomes" id="UP001168990"/>
    </source>
</evidence>
<dbReference type="InterPro" id="IPR008962">
    <property type="entry name" value="PapD-like_sf"/>
</dbReference>
<dbReference type="Proteomes" id="UP001168990">
    <property type="component" value="Unassembled WGS sequence"/>
</dbReference>
<dbReference type="PANTHER" id="PTHR46127">
    <property type="entry name" value="CILIA- AND FLAGELLA-ASSOCIATED PROTEIN 65"/>
    <property type="match status" value="1"/>
</dbReference>